<dbReference type="CDD" id="cd02440">
    <property type="entry name" value="AdoMet_MTases"/>
    <property type="match status" value="1"/>
</dbReference>
<dbReference type="Proteomes" id="UP001523392">
    <property type="component" value="Unassembled WGS sequence"/>
</dbReference>
<keyword evidence="1" id="KW-0808">Transferase</keyword>
<keyword evidence="2" id="KW-1185">Reference proteome</keyword>
<reference evidence="1 2" key="1">
    <citation type="submission" date="2021-12" db="EMBL/GenBank/DDBJ databases">
        <title>Siccirubricoccus leaddurans sp. nov., a high concentration Zn2+ tolerance bacterium.</title>
        <authorList>
            <person name="Cao Y."/>
        </authorList>
    </citation>
    <scope>NUCLEOTIDE SEQUENCE [LARGE SCALE GENOMIC DNA]</scope>
    <source>
        <strain evidence="1 2">KC 17139</strain>
    </source>
</reference>
<name>A0ABT1D9D9_9PROT</name>
<dbReference type="InterPro" id="IPR029063">
    <property type="entry name" value="SAM-dependent_MTases_sf"/>
</dbReference>
<dbReference type="PANTHER" id="PTHR20974">
    <property type="entry name" value="UPF0585 PROTEIN CG18661"/>
    <property type="match status" value="1"/>
</dbReference>
<dbReference type="Pfam" id="PF06080">
    <property type="entry name" value="DUF938"/>
    <property type="match status" value="1"/>
</dbReference>
<dbReference type="GO" id="GO:0008168">
    <property type="term" value="F:methyltransferase activity"/>
    <property type="evidence" value="ECO:0007669"/>
    <property type="project" value="UniProtKB-KW"/>
</dbReference>
<keyword evidence="1" id="KW-0489">Methyltransferase</keyword>
<dbReference type="RefSeq" id="WP_252954253.1">
    <property type="nucleotide sequence ID" value="NZ_JAFIRR010000099.1"/>
</dbReference>
<protein>
    <submittedName>
        <fullName evidence="1">Class I SAM-dependent methyltransferase</fullName>
    </submittedName>
</protein>
<evidence type="ECO:0000313" key="2">
    <source>
        <dbReference type="Proteomes" id="UP001523392"/>
    </source>
</evidence>
<organism evidence="1 2">
    <name type="scientific">Siccirubricoccus soli</name>
    <dbReference type="NCBI Taxonomy" id="2899147"/>
    <lineage>
        <taxon>Bacteria</taxon>
        <taxon>Pseudomonadati</taxon>
        <taxon>Pseudomonadota</taxon>
        <taxon>Alphaproteobacteria</taxon>
        <taxon>Acetobacterales</taxon>
        <taxon>Roseomonadaceae</taxon>
        <taxon>Siccirubricoccus</taxon>
    </lineage>
</organism>
<dbReference type="Gene3D" id="3.40.50.150">
    <property type="entry name" value="Vaccinia Virus protein VP39"/>
    <property type="match status" value="1"/>
</dbReference>
<proteinExistence type="predicted"/>
<dbReference type="GO" id="GO:0032259">
    <property type="term" value="P:methylation"/>
    <property type="evidence" value="ECO:0007669"/>
    <property type="project" value="UniProtKB-KW"/>
</dbReference>
<dbReference type="SUPFAM" id="SSF53335">
    <property type="entry name" value="S-adenosyl-L-methionine-dependent methyltransferases"/>
    <property type="match status" value="1"/>
</dbReference>
<comment type="caution">
    <text evidence="1">The sequence shown here is derived from an EMBL/GenBank/DDBJ whole genome shotgun (WGS) entry which is preliminary data.</text>
</comment>
<gene>
    <name evidence="1" type="ORF">JYK14_15810</name>
</gene>
<dbReference type="PANTHER" id="PTHR20974:SF0">
    <property type="entry name" value="UPF0585 PROTEIN CG18661"/>
    <property type="match status" value="1"/>
</dbReference>
<dbReference type="InterPro" id="IPR010342">
    <property type="entry name" value="DUF938"/>
</dbReference>
<accession>A0ABT1D9D9</accession>
<dbReference type="EMBL" id="JAFIRR010000099">
    <property type="protein sequence ID" value="MCO6417615.1"/>
    <property type="molecule type" value="Genomic_DNA"/>
</dbReference>
<evidence type="ECO:0000313" key="1">
    <source>
        <dbReference type="EMBL" id="MCO6417615.1"/>
    </source>
</evidence>
<sequence>MAARAQDARRHAPATLRNRDAILAVLRRHLPPSGLVLEIASGSGEHAVHFAAALPGLAFQPSDPDPGARASVDAWARATRLPNLRPALALDVRETPWPLDRADAVFCANMIHIAPWAATPTLLAGAARCLAPGGALILYGPFRRGGAHTAPSNAAFDAELRRQNPEWGVRALEEVAAEAAAAGFAAPLVEEMPANNLMLVFRRV</sequence>